<gene>
    <name evidence="1" type="ORF">ElyMa_004076300</name>
</gene>
<dbReference type="EMBL" id="BMAT01008284">
    <property type="protein sequence ID" value="GFR81661.1"/>
    <property type="molecule type" value="Genomic_DNA"/>
</dbReference>
<accession>A0AAV4G959</accession>
<sequence>MSLTILPPISENSSVWPWSRTSTTTTILKTIPKLIIPRGAGLSRKKLKKLRYCRQRSRKKEDLFHLPRLGSGFFLPSVSLDSAILTTYMVRSQSKS</sequence>
<proteinExistence type="predicted"/>
<protein>
    <submittedName>
        <fullName evidence="1">Uncharacterized protein</fullName>
    </submittedName>
</protein>
<dbReference type="Proteomes" id="UP000762676">
    <property type="component" value="Unassembled WGS sequence"/>
</dbReference>
<organism evidence="1 2">
    <name type="scientific">Elysia marginata</name>
    <dbReference type="NCBI Taxonomy" id="1093978"/>
    <lineage>
        <taxon>Eukaryota</taxon>
        <taxon>Metazoa</taxon>
        <taxon>Spiralia</taxon>
        <taxon>Lophotrochozoa</taxon>
        <taxon>Mollusca</taxon>
        <taxon>Gastropoda</taxon>
        <taxon>Heterobranchia</taxon>
        <taxon>Euthyneura</taxon>
        <taxon>Panpulmonata</taxon>
        <taxon>Sacoglossa</taxon>
        <taxon>Placobranchoidea</taxon>
        <taxon>Plakobranchidae</taxon>
        <taxon>Elysia</taxon>
    </lineage>
</organism>
<keyword evidence="2" id="KW-1185">Reference proteome</keyword>
<name>A0AAV4G959_9GAST</name>
<dbReference type="AlphaFoldDB" id="A0AAV4G959"/>
<comment type="caution">
    <text evidence="1">The sequence shown here is derived from an EMBL/GenBank/DDBJ whole genome shotgun (WGS) entry which is preliminary data.</text>
</comment>
<reference evidence="1 2" key="1">
    <citation type="journal article" date="2021" name="Elife">
        <title>Chloroplast acquisition without the gene transfer in kleptoplastic sea slugs, Plakobranchus ocellatus.</title>
        <authorList>
            <person name="Maeda T."/>
            <person name="Takahashi S."/>
            <person name="Yoshida T."/>
            <person name="Shimamura S."/>
            <person name="Takaki Y."/>
            <person name="Nagai Y."/>
            <person name="Toyoda A."/>
            <person name="Suzuki Y."/>
            <person name="Arimoto A."/>
            <person name="Ishii H."/>
            <person name="Satoh N."/>
            <person name="Nishiyama T."/>
            <person name="Hasebe M."/>
            <person name="Maruyama T."/>
            <person name="Minagawa J."/>
            <person name="Obokata J."/>
            <person name="Shigenobu S."/>
        </authorList>
    </citation>
    <scope>NUCLEOTIDE SEQUENCE [LARGE SCALE GENOMIC DNA]</scope>
</reference>
<evidence type="ECO:0000313" key="1">
    <source>
        <dbReference type="EMBL" id="GFR81661.1"/>
    </source>
</evidence>
<evidence type="ECO:0000313" key="2">
    <source>
        <dbReference type="Proteomes" id="UP000762676"/>
    </source>
</evidence>